<accession>G8BTJ8</accession>
<dbReference type="Pfam" id="PF06699">
    <property type="entry name" value="PIG-F"/>
    <property type="match status" value="1"/>
</dbReference>
<keyword evidence="7" id="KW-0256">Endoplasmic reticulum</keyword>
<keyword evidence="12" id="KW-1185">Reference proteome</keyword>
<dbReference type="KEGG" id="tpf:TPHA_0E01310"/>
<proteinExistence type="inferred from homology"/>
<dbReference type="UniPathway" id="UPA00196"/>
<dbReference type="GO" id="GO:0006506">
    <property type="term" value="P:GPI anchor biosynthetic process"/>
    <property type="evidence" value="ECO:0007669"/>
    <property type="project" value="UniProtKB-UniPathway"/>
</dbReference>
<dbReference type="GeneID" id="11531190"/>
<sequence length="218" mass="24665">MPVKKRTNAIKKKSVTFSDDTTVTQNEHNKKDKDSEHPPVSVKKTIFTIPIHLLGLLYCYIFVSESFDTLKLLCGLIPTQILYVILQFNRNTVYGNKRLKVNVLLIFIAVFAALGVSLPIMLGIILFGAPLIDKSKETLLLALHASFLAYPAIYSVFNCNFKVGTWKKYFIFIILGGWISCIVIPLDWDREWQAWPIPVVIGSYIGAFFGYSTGSYFL</sequence>
<dbReference type="HOGENOM" id="CLU_111662_0_0_1"/>
<evidence type="ECO:0000256" key="9">
    <source>
        <dbReference type="ARBA" id="ARBA00023136"/>
    </source>
</evidence>
<evidence type="ECO:0000256" key="4">
    <source>
        <dbReference type="ARBA" id="ARBA00020927"/>
    </source>
</evidence>
<evidence type="ECO:0000313" key="11">
    <source>
        <dbReference type="EMBL" id="CCE63226.1"/>
    </source>
</evidence>
<dbReference type="STRING" id="1071381.G8BTJ8"/>
<keyword evidence="6 10" id="KW-0812">Transmembrane</keyword>
<dbReference type="Proteomes" id="UP000005666">
    <property type="component" value="Chromosome 5"/>
</dbReference>
<feature type="transmembrane region" description="Helical" evidence="10">
    <location>
        <begin position="101"/>
        <end position="127"/>
    </location>
</feature>
<keyword evidence="5" id="KW-0337">GPI-anchor biosynthesis</keyword>
<comment type="pathway">
    <text evidence="2">Glycolipid biosynthesis; glycosylphosphatidylinositol-anchor biosynthesis.</text>
</comment>
<reference evidence="11 12" key="1">
    <citation type="journal article" date="2011" name="Proc. Natl. Acad. Sci. U.S.A.">
        <title>Evolutionary erosion of yeast sex chromosomes by mating-type switching accidents.</title>
        <authorList>
            <person name="Gordon J.L."/>
            <person name="Armisen D."/>
            <person name="Proux-Wera E."/>
            <person name="Oheigeartaigh S.S."/>
            <person name="Byrne K.P."/>
            <person name="Wolfe K.H."/>
        </authorList>
    </citation>
    <scope>NUCLEOTIDE SEQUENCE [LARGE SCALE GENOMIC DNA]</scope>
    <source>
        <strain evidence="12">ATCC 24235 / CBS 4417 / NBRC 1672 / NRRL Y-8282 / UCD 70-5</strain>
    </source>
</reference>
<dbReference type="RefSeq" id="XP_003685660.1">
    <property type="nucleotide sequence ID" value="XM_003685612.1"/>
</dbReference>
<protein>
    <recommendedName>
        <fullName evidence="4">Glycosylphosphatidylinositol anchor biosynthesis protein 11</fullName>
    </recommendedName>
</protein>
<evidence type="ECO:0000256" key="3">
    <source>
        <dbReference type="ARBA" id="ARBA00007978"/>
    </source>
</evidence>
<evidence type="ECO:0000256" key="8">
    <source>
        <dbReference type="ARBA" id="ARBA00022989"/>
    </source>
</evidence>
<evidence type="ECO:0000256" key="5">
    <source>
        <dbReference type="ARBA" id="ARBA00022502"/>
    </source>
</evidence>
<evidence type="ECO:0000256" key="2">
    <source>
        <dbReference type="ARBA" id="ARBA00004687"/>
    </source>
</evidence>
<dbReference type="eggNOG" id="KOG3144">
    <property type="taxonomic scope" value="Eukaryota"/>
</dbReference>
<dbReference type="OrthoDB" id="17366at2759"/>
<evidence type="ECO:0000256" key="7">
    <source>
        <dbReference type="ARBA" id="ARBA00022824"/>
    </source>
</evidence>
<keyword evidence="9 10" id="KW-0472">Membrane</keyword>
<evidence type="ECO:0000256" key="1">
    <source>
        <dbReference type="ARBA" id="ARBA00004477"/>
    </source>
</evidence>
<dbReference type="GO" id="GO:0005789">
    <property type="term" value="C:endoplasmic reticulum membrane"/>
    <property type="evidence" value="ECO:0007669"/>
    <property type="project" value="UniProtKB-SubCell"/>
</dbReference>
<evidence type="ECO:0000313" key="12">
    <source>
        <dbReference type="Proteomes" id="UP000005666"/>
    </source>
</evidence>
<feature type="transmembrane region" description="Helical" evidence="10">
    <location>
        <begin position="169"/>
        <end position="186"/>
    </location>
</feature>
<dbReference type="EMBL" id="HE612860">
    <property type="protein sequence ID" value="CCE63226.1"/>
    <property type="molecule type" value="Genomic_DNA"/>
</dbReference>
<feature type="transmembrane region" description="Helical" evidence="10">
    <location>
        <begin position="192"/>
        <end position="211"/>
    </location>
</feature>
<evidence type="ECO:0000256" key="10">
    <source>
        <dbReference type="SAM" id="Phobius"/>
    </source>
</evidence>
<evidence type="ECO:0000256" key="6">
    <source>
        <dbReference type="ARBA" id="ARBA00022692"/>
    </source>
</evidence>
<dbReference type="GO" id="GO:0051377">
    <property type="term" value="F:mannose-ethanolamine phosphotransferase activity"/>
    <property type="evidence" value="ECO:0007669"/>
    <property type="project" value="EnsemblFungi"/>
</dbReference>
<name>G8BTJ8_TETPH</name>
<dbReference type="AlphaFoldDB" id="G8BTJ8"/>
<comment type="subcellular location">
    <subcellularLocation>
        <location evidence="1">Endoplasmic reticulum membrane</location>
        <topology evidence="1">Multi-pass membrane protein</topology>
    </subcellularLocation>
</comment>
<organism evidence="11 12">
    <name type="scientific">Tetrapisispora phaffii (strain ATCC 24235 / CBS 4417 / NBRC 1672 / NRRL Y-8282 / UCD 70-5)</name>
    <name type="common">Yeast</name>
    <name type="synonym">Fabospora phaffii</name>
    <dbReference type="NCBI Taxonomy" id="1071381"/>
    <lineage>
        <taxon>Eukaryota</taxon>
        <taxon>Fungi</taxon>
        <taxon>Dikarya</taxon>
        <taxon>Ascomycota</taxon>
        <taxon>Saccharomycotina</taxon>
        <taxon>Saccharomycetes</taxon>
        <taxon>Saccharomycetales</taxon>
        <taxon>Saccharomycetaceae</taxon>
        <taxon>Tetrapisispora</taxon>
    </lineage>
</organism>
<keyword evidence="8 10" id="KW-1133">Transmembrane helix</keyword>
<dbReference type="InterPro" id="IPR009580">
    <property type="entry name" value="GPI_biosynthesis_protein_Pig-F"/>
</dbReference>
<dbReference type="OMA" id="FNCDFKV"/>
<feature type="transmembrane region" description="Helical" evidence="10">
    <location>
        <begin position="139"/>
        <end position="157"/>
    </location>
</feature>
<gene>
    <name evidence="11" type="primary">TPHA0E01310</name>
    <name evidence="11" type="ordered locus">TPHA_0E01310</name>
</gene>
<comment type="similarity">
    <text evidence="3">Belongs to the PIGF family.</text>
</comment>